<accession>A0A5C3KMG2</accession>
<dbReference type="EMBL" id="ML210270">
    <property type="protein sequence ID" value="TFK21376.1"/>
    <property type="molecule type" value="Genomic_DNA"/>
</dbReference>
<dbReference type="STRING" id="230819.A0A5C3KMG2"/>
<dbReference type="Gene3D" id="3.90.25.10">
    <property type="entry name" value="UDP-galactose 4-epimerase, domain 1"/>
    <property type="match status" value="1"/>
</dbReference>
<dbReference type="Gene3D" id="3.40.50.720">
    <property type="entry name" value="NAD(P)-binding Rossmann-like Domain"/>
    <property type="match status" value="1"/>
</dbReference>
<name>A0A5C3KMG2_COPMA</name>
<feature type="domain" description="NAD(P)-binding" evidence="1">
    <location>
        <begin position="64"/>
        <end position="191"/>
    </location>
</feature>
<gene>
    <name evidence="2" type="ORF">FA15DRAFT_645696</name>
</gene>
<dbReference type="Pfam" id="PF13460">
    <property type="entry name" value="NAD_binding_10"/>
    <property type="match status" value="1"/>
</dbReference>
<evidence type="ECO:0000259" key="1">
    <source>
        <dbReference type="Pfam" id="PF13460"/>
    </source>
</evidence>
<dbReference type="InterPro" id="IPR016040">
    <property type="entry name" value="NAD(P)-bd_dom"/>
</dbReference>
<dbReference type="PANTHER" id="PTHR43162:SF1">
    <property type="entry name" value="PRESTALK A DIFFERENTIATION PROTEIN A"/>
    <property type="match status" value="1"/>
</dbReference>
<reference evidence="2 3" key="1">
    <citation type="journal article" date="2019" name="Nat. Ecol. Evol.">
        <title>Megaphylogeny resolves global patterns of mushroom evolution.</title>
        <authorList>
            <person name="Varga T."/>
            <person name="Krizsan K."/>
            <person name="Foldi C."/>
            <person name="Dima B."/>
            <person name="Sanchez-Garcia M."/>
            <person name="Sanchez-Ramirez S."/>
            <person name="Szollosi G.J."/>
            <person name="Szarkandi J.G."/>
            <person name="Papp V."/>
            <person name="Albert L."/>
            <person name="Andreopoulos W."/>
            <person name="Angelini C."/>
            <person name="Antonin V."/>
            <person name="Barry K.W."/>
            <person name="Bougher N.L."/>
            <person name="Buchanan P."/>
            <person name="Buyck B."/>
            <person name="Bense V."/>
            <person name="Catcheside P."/>
            <person name="Chovatia M."/>
            <person name="Cooper J."/>
            <person name="Damon W."/>
            <person name="Desjardin D."/>
            <person name="Finy P."/>
            <person name="Geml J."/>
            <person name="Haridas S."/>
            <person name="Hughes K."/>
            <person name="Justo A."/>
            <person name="Karasinski D."/>
            <person name="Kautmanova I."/>
            <person name="Kiss B."/>
            <person name="Kocsube S."/>
            <person name="Kotiranta H."/>
            <person name="LaButti K.M."/>
            <person name="Lechner B.E."/>
            <person name="Liimatainen K."/>
            <person name="Lipzen A."/>
            <person name="Lukacs Z."/>
            <person name="Mihaltcheva S."/>
            <person name="Morgado L.N."/>
            <person name="Niskanen T."/>
            <person name="Noordeloos M.E."/>
            <person name="Ohm R.A."/>
            <person name="Ortiz-Santana B."/>
            <person name="Ovrebo C."/>
            <person name="Racz N."/>
            <person name="Riley R."/>
            <person name="Savchenko A."/>
            <person name="Shiryaev A."/>
            <person name="Soop K."/>
            <person name="Spirin V."/>
            <person name="Szebenyi C."/>
            <person name="Tomsovsky M."/>
            <person name="Tulloss R.E."/>
            <person name="Uehling J."/>
            <person name="Grigoriev I.V."/>
            <person name="Vagvolgyi C."/>
            <person name="Papp T."/>
            <person name="Martin F.M."/>
            <person name="Miettinen O."/>
            <person name="Hibbett D.S."/>
            <person name="Nagy L.G."/>
        </authorList>
    </citation>
    <scope>NUCLEOTIDE SEQUENCE [LARGE SCALE GENOMIC DNA]</scope>
    <source>
        <strain evidence="2 3">CBS 121175</strain>
    </source>
</reference>
<keyword evidence="3" id="KW-1185">Reference proteome</keyword>
<evidence type="ECO:0000313" key="2">
    <source>
        <dbReference type="EMBL" id="TFK21376.1"/>
    </source>
</evidence>
<dbReference type="InterPro" id="IPR036291">
    <property type="entry name" value="NAD(P)-bd_dom_sf"/>
</dbReference>
<dbReference type="InterPro" id="IPR051604">
    <property type="entry name" value="Ergot_Alk_Oxidoreductase"/>
</dbReference>
<proteinExistence type="predicted"/>
<sequence>MTILITGGGSSIGTKLAYLLQACKVQVLFGSRSGRRIPPSLPSVKFDWHDPSTFDNPFHWAFEQQSLHPAATRITAVYIIGPTNTVNPAKYVAPFIDLAAEKGVKRFVYLSASGADKNNDTGGLGRIPGYLEEKGLDWVALRPTWFIDNLATEMGMDIKQKGQFETVVPTGRIPFVATEDIATAALEALTNDKTEARNVVVVGPELLTYDNLADKVSEVLGRKIIHKAVSPGERLKFYLLFASEDIAEWLIKVELEAEVGSEAVWPSLSLHDQQARNLKVFVGKLCAKDWLLKHKDLFL</sequence>
<organism evidence="2 3">
    <name type="scientific">Coprinopsis marcescibilis</name>
    <name type="common">Agaric fungus</name>
    <name type="synonym">Psathyrella marcescibilis</name>
    <dbReference type="NCBI Taxonomy" id="230819"/>
    <lineage>
        <taxon>Eukaryota</taxon>
        <taxon>Fungi</taxon>
        <taxon>Dikarya</taxon>
        <taxon>Basidiomycota</taxon>
        <taxon>Agaricomycotina</taxon>
        <taxon>Agaricomycetes</taxon>
        <taxon>Agaricomycetidae</taxon>
        <taxon>Agaricales</taxon>
        <taxon>Agaricineae</taxon>
        <taxon>Psathyrellaceae</taxon>
        <taxon>Coprinopsis</taxon>
    </lineage>
</organism>
<evidence type="ECO:0000313" key="3">
    <source>
        <dbReference type="Proteomes" id="UP000307440"/>
    </source>
</evidence>
<dbReference type="OrthoDB" id="419598at2759"/>
<dbReference type="AlphaFoldDB" id="A0A5C3KMG2"/>
<dbReference type="SUPFAM" id="SSF51735">
    <property type="entry name" value="NAD(P)-binding Rossmann-fold domains"/>
    <property type="match status" value="1"/>
</dbReference>
<dbReference type="PANTHER" id="PTHR43162">
    <property type="match status" value="1"/>
</dbReference>
<protein>
    <submittedName>
        <fullName evidence="2">NmrA family protein</fullName>
    </submittedName>
</protein>
<dbReference type="Proteomes" id="UP000307440">
    <property type="component" value="Unassembled WGS sequence"/>
</dbReference>